<dbReference type="PRINTS" id="PR00359">
    <property type="entry name" value="BP450"/>
</dbReference>
<sequence>MAEPRLDDDLLAPASLVDPFPQLAVLRERDPVRWSERYRAWLLTRYDDCAAAHTDPHFSSDRMTPLLRRAEEHGAPDALLAALRVLAGWMTFKDGPPHRRLRGLVLRAFTPRTVARMREGIAAVADELLDDLDDDARGEADLVAQLAYPLPAIVIAEMLGVPPADRDRFKAWSRDVAALVFGAVDDPDRYERAQAGMGELIAYFEELIDQAREREDDVLLCHLVRAQTPEGDALTRTELLAMCTLLLFGGHETTTNLLSSGLLALLRHPDQLALLAGDDALAQSAVEEFLRYDGPTRLSVRVMAEPLELRDRSLRAGDRVFLVLAAANRDPERFERPDELDITRDPNAQIGFGLGPHYCLGAPLARLEAQLTIPRAIRRLRELELAVDAAQLRWQPTLLSRSLRSLPVRFSGVTSAS</sequence>
<comment type="similarity">
    <text evidence="1 7">Belongs to the cytochrome P450 family.</text>
</comment>
<keyword evidence="6 7" id="KW-0503">Monooxygenase</keyword>
<dbReference type="InterPro" id="IPR036396">
    <property type="entry name" value="Cyt_P450_sf"/>
</dbReference>
<evidence type="ECO:0000313" key="8">
    <source>
        <dbReference type="EMBL" id="UGS34751.1"/>
    </source>
</evidence>
<dbReference type="Proteomes" id="UP001162834">
    <property type="component" value="Chromosome"/>
</dbReference>
<dbReference type="KEGG" id="sbae:DSM104329_01133"/>
<organism evidence="8 9">
    <name type="scientific">Capillimicrobium parvum</name>
    <dbReference type="NCBI Taxonomy" id="2884022"/>
    <lineage>
        <taxon>Bacteria</taxon>
        <taxon>Bacillati</taxon>
        <taxon>Actinomycetota</taxon>
        <taxon>Thermoleophilia</taxon>
        <taxon>Solirubrobacterales</taxon>
        <taxon>Capillimicrobiaceae</taxon>
        <taxon>Capillimicrobium</taxon>
    </lineage>
</organism>
<evidence type="ECO:0000256" key="2">
    <source>
        <dbReference type="ARBA" id="ARBA00022617"/>
    </source>
</evidence>
<keyword evidence="3 7" id="KW-0479">Metal-binding</keyword>
<dbReference type="EC" id="1.14.15.33" evidence="8"/>
<dbReference type="PRINTS" id="PR00385">
    <property type="entry name" value="P450"/>
</dbReference>
<evidence type="ECO:0000256" key="1">
    <source>
        <dbReference type="ARBA" id="ARBA00010617"/>
    </source>
</evidence>
<gene>
    <name evidence="8" type="primary">pikC_2</name>
    <name evidence="8" type="ORF">DSM104329_01133</name>
</gene>
<evidence type="ECO:0000313" key="9">
    <source>
        <dbReference type="Proteomes" id="UP001162834"/>
    </source>
</evidence>
<dbReference type="EMBL" id="CP087164">
    <property type="protein sequence ID" value="UGS34751.1"/>
    <property type="molecule type" value="Genomic_DNA"/>
</dbReference>
<evidence type="ECO:0000256" key="7">
    <source>
        <dbReference type="RuleBase" id="RU000461"/>
    </source>
</evidence>
<accession>A0A9E6XUP9</accession>
<dbReference type="PANTHER" id="PTHR46696:SF1">
    <property type="entry name" value="CYTOCHROME P450 YJIB-RELATED"/>
    <property type="match status" value="1"/>
</dbReference>
<evidence type="ECO:0000256" key="3">
    <source>
        <dbReference type="ARBA" id="ARBA00022723"/>
    </source>
</evidence>
<dbReference type="AlphaFoldDB" id="A0A9E6XUP9"/>
<proteinExistence type="inferred from homology"/>
<dbReference type="GO" id="GO:0004497">
    <property type="term" value="F:monooxygenase activity"/>
    <property type="evidence" value="ECO:0007669"/>
    <property type="project" value="UniProtKB-KW"/>
</dbReference>
<keyword evidence="4 7" id="KW-0560">Oxidoreductase</keyword>
<keyword evidence="9" id="KW-1185">Reference proteome</keyword>
<dbReference type="PROSITE" id="PS00086">
    <property type="entry name" value="CYTOCHROME_P450"/>
    <property type="match status" value="1"/>
</dbReference>
<evidence type="ECO:0000256" key="6">
    <source>
        <dbReference type="ARBA" id="ARBA00023033"/>
    </source>
</evidence>
<name>A0A9E6XUP9_9ACTN</name>
<dbReference type="InterPro" id="IPR001128">
    <property type="entry name" value="Cyt_P450"/>
</dbReference>
<evidence type="ECO:0000256" key="5">
    <source>
        <dbReference type="ARBA" id="ARBA00023004"/>
    </source>
</evidence>
<keyword evidence="2 7" id="KW-0349">Heme</keyword>
<dbReference type="Pfam" id="PF00067">
    <property type="entry name" value="p450"/>
    <property type="match status" value="2"/>
</dbReference>
<dbReference type="FunFam" id="1.10.630.10:FF:000018">
    <property type="entry name" value="Cytochrome P450 monooxygenase"/>
    <property type="match status" value="1"/>
</dbReference>
<dbReference type="CDD" id="cd20625">
    <property type="entry name" value="CYP164-like"/>
    <property type="match status" value="1"/>
</dbReference>
<keyword evidence="5 7" id="KW-0408">Iron</keyword>
<dbReference type="GO" id="GO:0020037">
    <property type="term" value="F:heme binding"/>
    <property type="evidence" value="ECO:0007669"/>
    <property type="project" value="InterPro"/>
</dbReference>
<dbReference type="InterPro" id="IPR002397">
    <property type="entry name" value="Cyt_P450_B"/>
</dbReference>
<dbReference type="RefSeq" id="WP_259314418.1">
    <property type="nucleotide sequence ID" value="NZ_CP087164.1"/>
</dbReference>
<dbReference type="InterPro" id="IPR017972">
    <property type="entry name" value="Cyt_P450_CS"/>
</dbReference>
<dbReference type="PANTHER" id="PTHR46696">
    <property type="entry name" value="P450, PUTATIVE (EUROFUNG)-RELATED"/>
    <property type="match status" value="1"/>
</dbReference>
<evidence type="ECO:0000256" key="4">
    <source>
        <dbReference type="ARBA" id="ARBA00023002"/>
    </source>
</evidence>
<dbReference type="GO" id="GO:0005506">
    <property type="term" value="F:iron ion binding"/>
    <property type="evidence" value="ECO:0007669"/>
    <property type="project" value="InterPro"/>
</dbReference>
<protein>
    <submittedName>
        <fullName evidence="8">Cytochrome P450 monooxygenase PikC</fullName>
        <ecNumber evidence="8">1.14.15.33</ecNumber>
    </submittedName>
</protein>
<dbReference type="GO" id="GO:0016705">
    <property type="term" value="F:oxidoreductase activity, acting on paired donors, with incorporation or reduction of molecular oxygen"/>
    <property type="evidence" value="ECO:0007669"/>
    <property type="project" value="InterPro"/>
</dbReference>
<dbReference type="SUPFAM" id="SSF48264">
    <property type="entry name" value="Cytochrome P450"/>
    <property type="match status" value="1"/>
</dbReference>
<dbReference type="Gene3D" id="1.10.630.10">
    <property type="entry name" value="Cytochrome P450"/>
    <property type="match status" value="1"/>
</dbReference>
<reference evidence="8" key="1">
    <citation type="journal article" date="2022" name="Int. J. Syst. Evol. Microbiol.">
        <title>Pseudomonas aegrilactucae sp. nov. and Pseudomonas morbosilactucae sp. nov., pathogens causing bacterial rot of lettuce in Japan.</title>
        <authorList>
            <person name="Sawada H."/>
            <person name="Fujikawa T."/>
            <person name="Satou M."/>
        </authorList>
    </citation>
    <scope>NUCLEOTIDE SEQUENCE</scope>
    <source>
        <strain evidence="8">0166_1</strain>
    </source>
</reference>